<dbReference type="GO" id="GO:0005975">
    <property type="term" value="P:carbohydrate metabolic process"/>
    <property type="evidence" value="ECO:0007669"/>
    <property type="project" value="InterPro"/>
</dbReference>
<evidence type="ECO:0000256" key="10">
    <source>
        <dbReference type="ARBA" id="ARBA00031501"/>
    </source>
</evidence>
<dbReference type="GeneID" id="17352320"/>
<gene>
    <name evidence="13" type="ORF">CHLNCDRAFT_58753</name>
</gene>
<comment type="similarity">
    <text evidence="3">Belongs to the disproportionating enzyme family.</text>
</comment>
<evidence type="ECO:0000259" key="12">
    <source>
        <dbReference type="PROSITE" id="PS51166"/>
    </source>
</evidence>
<dbReference type="SUPFAM" id="SSF49452">
    <property type="entry name" value="Starch-binding domain-like"/>
    <property type="match status" value="2"/>
</dbReference>
<dbReference type="Pfam" id="PF00686">
    <property type="entry name" value="CBM_20"/>
    <property type="match status" value="2"/>
</dbReference>
<evidence type="ECO:0000256" key="4">
    <source>
        <dbReference type="ARBA" id="ARBA00012560"/>
    </source>
</evidence>
<feature type="region of interest" description="Disordered" evidence="11">
    <location>
        <begin position="1"/>
        <end position="23"/>
    </location>
</feature>
<evidence type="ECO:0000256" key="11">
    <source>
        <dbReference type="SAM" id="MobiDB-lite"/>
    </source>
</evidence>
<evidence type="ECO:0000256" key="6">
    <source>
        <dbReference type="ARBA" id="ARBA00022676"/>
    </source>
</evidence>
<sequence>MAPPPPAPTRDATAADQSAAGLSPRAPNGSLLLHFRTSYWTQWGEHVAVCGEGPLFGDWDVKKAHWLSCRHVGEELLWEGLVPIPAVAEFSYRLAVVNEAFEVLKWASERHTVVLPEGLEDGAIVDVDEVWTDEGHPSLVLARSAFARVVWRNRCSASNGRVLRLQPLLNEVVACFQVHDGELKEGEAVCILGGAAQLGNWQLQEVLAMSPLSSSCWEAEVRLPLSSLPCTYKYGIRRADGSLQLEAGENRMVALPANDGARCPALVVRFDGCFRRQQRWRGAGIAVPVFSLKSAQCVGADKLPDDIAADIESARRQLEALEDGVDYERTIEAKLRIARAVFDSVGSADLDSEGFRRFREANWEWLQPYAVFCLLRPPLWHWRALALGRTQPAHTGGVDKCSVDTWLCPKLFRMDVCTGAPPDYFDPNGQNWGFPTYNWEEMAKDGYGWWRRRLAHIAEYFHAYRIDHILGFFRIWEIPGDCCSGILGHFRPSIPLSRNELESRGIWDFDRLCEPWITDEVLQDVFGVELAPEVAARYLQEQAGGRYRFRQAYASERALAAIPVRRCLAADMLPDEADNVRRGLLTLRQNVVLLRDNEDPNAFYPRFALNTTSSFKGLEQHWREELLRLHNDYYHHRQDALWRKQSHRTLPALMGATDMLVCGEDLGMIPACVHPVMAELGLIGLRIQRMPAEEGVKFGDPLAYPYMTVASPSSHDISTTRGWWEQEKQRRQEFYEEMLNGEGEAPRHCTPAVLEHILQQHMDSPSLLAIFPLQDLLPLSPRLPDCPPERQQINDPTNPQHYWRYRLHVTLEDIAADADLRCLLSDMLQAAQRYHGVQHSTG</sequence>
<reference evidence="13 14" key="1">
    <citation type="journal article" date="2010" name="Plant Cell">
        <title>The Chlorella variabilis NC64A genome reveals adaptation to photosymbiosis, coevolution with viruses, and cryptic sex.</title>
        <authorList>
            <person name="Blanc G."/>
            <person name="Duncan G."/>
            <person name="Agarkova I."/>
            <person name="Borodovsky M."/>
            <person name="Gurnon J."/>
            <person name="Kuo A."/>
            <person name="Lindquist E."/>
            <person name="Lucas S."/>
            <person name="Pangilinan J."/>
            <person name="Polle J."/>
            <person name="Salamov A."/>
            <person name="Terry A."/>
            <person name="Yamada T."/>
            <person name="Dunigan D.D."/>
            <person name="Grigoriev I.V."/>
            <person name="Claverie J.M."/>
            <person name="Van Etten J.L."/>
        </authorList>
    </citation>
    <scope>NUCLEOTIDE SEQUENCE [LARGE SCALE GENOMIC DNA]</scope>
    <source>
        <strain evidence="13 14">NC64A</strain>
    </source>
</reference>
<evidence type="ECO:0000256" key="3">
    <source>
        <dbReference type="ARBA" id="ARBA00005684"/>
    </source>
</evidence>
<dbReference type="Pfam" id="PF02446">
    <property type="entry name" value="Glyco_hydro_77"/>
    <property type="match status" value="2"/>
</dbReference>
<dbReference type="AlphaFoldDB" id="E1ZMZ5"/>
<dbReference type="eggNOG" id="ENOG502QR3V">
    <property type="taxonomic scope" value="Eukaryota"/>
</dbReference>
<evidence type="ECO:0000313" key="13">
    <source>
        <dbReference type="EMBL" id="EFN52884.1"/>
    </source>
</evidence>
<dbReference type="RefSeq" id="XP_005844986.1">
    <property type="nucleotide sequence ID" value="XM_005844924.1"/>
</dbReference>
<dbReference type="PROSITE" id="PS51166">
    <property type="entry name" value="CBM20"/>
    <property type="match status" value="2"/>
</dbReference>
<dbReference type="InterPro" id="IPR017853">
    <property type="entry name" value="GH"/>
</dbReference>
<name>E1ZMZ5_CHLVA</name>
<dbReference type="Gene3D" id="2.60.40.10">
    <property type="entry name" value="Immunoglobulins"/>
    <property type="match status" value="2"/>
</dbReference>
<evidence type="ECO:0000256" key="5">
    <source>
        <dbReference type="ARBA" id="ARBA00022490"/>
    </source>
</evidence>
<protein>
    <recommendedName>
        <fullName evidence="4">4-alpha-glucanotransferase</fullName>
        <ecNumber evidence="4">2.4.1.25</ecNumber>
    </recommendedName>
    <alternativeName>
        <fullName evidence="9">Amylomaltase</fullName>
    </alternativeName>
    <alternativeName>
        <fullName evidence="10">Disproportionating enzyme</fullName>
    </alternativeName>
</protein>
<dbReference type="GO" id="GO:0005737">
    <property type="term" value="C:cytoplasm"/>
    <property type="evidence" value="ECO:0007669"/>
    <property type="project" value="UniProtKB-SubCell"/>
</dbReference>
<dbReference type="EMBL" id="GL433854">
    <property type="protein sequence ID" value="EFN52884.1"/>
    <property type="molecule type" value="Genomic_DNA"/>
</dbReference>
<dbReference type="Gene3D" id="3.20.20.80">
    <property type="entry name" value="Glycosidases"/>
    <property type="match status" value="3"/>
</dbReference>
<dbReference type="InterPro" id="IPR013784">
    <property type="entry name" value="Carb-bd-like_fold"/>
</dbReference>
<keyword evidence="14" id="KW-1185">Reference proteome</keyword>
<dbReference type="EC" id="2.4.1.25" evidence="4"/>
<dbReference type="PANTHER" id="PTHR32518">
    <property type="match status" value="1"/>
</dbReference>
<dbReference type="Proteomes" id="UP000008141">
    <property type="component" value="Unassembled WGS sequence"/>
</dbReference>
<keyword evidence="8" id="KW-0119">Carbohydrate metabolism</keyword>
<organism evidence="14">
    <name type="scientific">Chlorella variabilis</name>
    <name type="common">Green alga</name>
    <dbReference type="NCBI Taxonomy" id="554065"/>
    <lineage>
        <taxon>Eukaryota</taxon>
        <taxon>Viridiplantae</taxon>
        <taxon>Chlorophyta</taxon>
        <taxon>core chlorophytes</taxon>
        <taxon>Trebouxiophyceae</taxon>
        <taxon>Chlorellales</taxon>
        <taxon>Chlorellaceae</taxon>
        <taxon>Chlorella clade</taxon>
        <taxon>Chlorella</taxon>
    </lineage>
</organism>
<feature type="domain" description="CBM20" evidence="12">
    <location>
        <begin position="25"/>
        <end position="133"/>
    </location>
</feature>
<proteinExistence type="inferred from homology"/>
<evidence type="ECO:0000256" key="7">
    <source>
        <dbReference type="ARBA" id="ARBA00022679"/>
    </source>
</evidence>
<dbReference type="InterPro" id="IPR002044">
    <property type="entry name" value="CBM20"/>
</dbReference>
<dbReference type="STRING" id="554065.E1ZMZ5"/>
<keyword evidence="5" id="KW-0963">Cytoplasm</keyword>
<dbReference type="SMART" id="SM01065">
    <property type="entry name" value="CBM_2"/>
    <property type="match status" value="2"/>
</dbReference>
<comment type="subcellular location">
    <subcellularLocation>
        <location evidence="2">Cytoplasm</location>
    </subcellularLocation>
</comment>
<dbReference type="SUPFAM" id="SSF51445">
    <property type="entry name" value="(Trans)glycosidases"/>
    <property type="match status" value="1"/>
</dbReference>
<comment type="catalytic activity">
    <reaction evidence="1">
        <text>Transfers a segment of a (1-&gt;4)-alpha-D-glucan to a new position in an acceptor, which may be glucose or a (1-&gt;4)-alpha-D-glucan.</text>
        <dbReference type="EC" id="2.4.1.25"/>
    </reaction>
</comment>
<keyword evidence="6" id="KW-0328">Glycosyltransferase</keyword>
<dbReference type="KEGG" id="cvr:CHLNCDRAFT_58753"/>
<evidence type="ECO:0000313" key="14">
    <source>
        <dbReference type="Proteomes" id="UP000008141"/>
    </source>
</evidence>
<dbReference type="InterPro" id="IPR013783">
    <property type="entry name" value="Ig-like_fold"/>
</dbReference>
<evidence type="ECO:0000256" key="1">
    <source>
        <dbReference type="ARBA" id="ARBA00000439"/>
    </source>
</evidence>
<evidence type="ECO:0000256" key="9">
    <source>
        <dbReference type="ARBA" id="ARBA00031423"/>
    </source>
</evidence>
<dbReference type="OrthoDB" id="6123450at2759"/>
<dbReference type="InParanoid" id="E1ZMZ5"/>
<dbReference type="GO" id="GO:0004134">
    <property type="term" value="F:4-alpha-glucanotransferase activity"/>
    <property type="evidence" value="ECO:0007669"/>
    <property type="project" value="UniProtKB-EC"/>
</dbReference>
<evidence type="ECO:0000256" key="2">
    <source>
        <dbReference type="ARBA" id="ARBA00004496"/>
    </source>
</evidence>
<evidence type="ECO:0000256" key="8">
    <source>
        <dbReference type="ARBA" id="ARBA00023277"/>
    </source>
</evidence>
<keyword evidence="7" id="KW-0808">Transferase</keyword>
<dbReference type="FunCoup" id="E1ZMZ5">
    <property type="interactions" value="192"/>
</dbReference>
<dbReference type="PANTHER" id="PTHR32518:SF3">
    <property type="entry name" value="4-ALPHA-GLUCANOTRANSFERASE"/>
    <property type="match status" value="1"/>
</dbReference>
<dbReference type="GO" id="GO:2001070">
    <property type="term" value="F:starch binding"/>
    <property type="evidence" value="ECO:0007669"/>
    <property type="project" value="InterPro"/>
</dbReference>
<feature type="domain" description="CBM20" evidence="12">
    <location>
        <begin position="166"/>
        <end position="282"/>
    </location>
</feature>
<dbReference type="OMA" id="HYEFKED"/>
<accession>E1ZMZ5</accession>
<dbReference type="InterPro" id="IPR003385">
    <property type="entry name" value="Glyco_hydro_77"/>
</dbReference>